<evidence type="ECO:0000313" key="1">
    <source>
        <dbReference type="EMBL" id="APU16770.1"/>
    </source>
</evidence>
<keyword evidence="2" id="KW-1185">Reference proteome</keyword>
<accession>A0AAC9LH33</accession>
<dbReference type="Proteomes" id="UP000185511">
    <property type="component" value="Chromosome"/>
</dbReference>
<name>A0AAC9LH33_9PSEU</name>
<proteinExistence type="predicted"/>
<dbReference type="AlphaFoldDB" id="A0AAC9LH33"/>
<gene>
    <name evidence="1" type="ORF">UA74_23760</name>
</gene>
<dbReference type="EMBL" id="CP016076">
    <property type="protein sequence ID" value="APU16770.1"/>
    <property type="molecule type" value="Genomic_DNA"/>
</dbReference>
<reference evidence="2" key="1">
    <citation type="submission" date="2016-06" db="EMBL/GenBank/DDBJ databases">
        <title>Complete genome sequence of Actinoalloteichus fjordicus DSM 46855 (=ADI127-17), type strain of the new species Actinoalloteichus fjordicus.</title>
        <authorList>
            <person name="Ruckert C."/>
            <person name="Nouioui I."/>
            <person name="Willmese J."/>
            <person name="van Wezel G."/>
            <person name="Klenk H.-P."/>
            <person name="Kalinowski J."/>
            <person name="Zotchev S.B."/>
        </authorList>
    </citation>
    <scope>NUCLEOTIDE SEQUENCE [LARGE SCALE GENOMIC DNA]</scope>
    <source>
        <strain evidence="2">ADI127-7</strain>
    </source>
</reference>
<evidence type="ECO:0000313" key="2">
    <source>
        <dbReference type="Proteomes" id="UP000185511"/>
    </source>
</evidence>
<dbReference type="KEGG" id="acad:UA74_23760"/>
<dbReference type="RefSeq" id="WP_075742250.1">
    <property type="nucleotide sequence ID" value="NZ_CP016076.1"/>
</dbReference>
<sequence length="147" mass="15597">MAEQWSTPDAIATARGLLEQALPGWRRPAAYGLGHLVDGDAVFPVVNVGEHFLPAVVLATVCGHSAGTAVYELDAAGLDEAIMMLSPAEACSDYDHPNLAAWRDIRTDLAHNDGQAIAVFVGDLEDPTVDDRDERFRAAVKSAGQDG</sequence>
<protein>
    <submittedName>
        <fullName evidence="1">Uncharacterized protein</fullName>
    </submittedName>
</protein>
<organism evidence="1 2">
    <name type="scientific">Actinoalloteichus fjordicus</name>
    <dbReference type="NCBI Taxonomy" id="1612552"/>
    <lineage>
        <taxon>Bacteria</taxon>
        <taxon>Bacillati</taxon>
        <taxon>Actinomycetota</taxon>
        <taxon>Actinomycetes</taxon>
        <taxon>Pseudonocardiales</taxon>
        <taxon>Pseudonocardiaceae</taxon>
        <taxon>Actinoalloteichus</taxon>
    </lineage>
</organism>